<evidence type="ECO:0000256" key="3">
    <source>
        <dbReference type="ARBA" id="ARBA00022737"/>
    </source>
</evidence>
<dbReference type="InterPro" id="IPR013210">
    <property type="entry name" value="LRR_N_plant-typ"/>
</dbReference>
<feature type="domain" description="Leucine-rich repeat-containing N-terminal plant-type" evidence="4">
    <location>
        <begin position="1"/>
        <end position="43"/>
    </location>
</feature>
<keyword evidence="6" id="KW-1185">Reference proteome</keyword>
<evidence type="ECO:0000256" key="1">
    <source>
        <dbReference type="ARBA" id="ARBA00022614"/>
    </source>
</evidence>
<evidence type="ECO:0000259" key="4">
    <source>
        <dbReference type="Pfam" id="PF08263"/>
    </source>
</evidence>
<comment type="caution">
    <text evidence="5">The sequence shown here is derived from an EMBL/GenBank/DDBJ whole genome shotgun (WGS) entry which is preliminary data.</text>
</comment>
<dbReference type="Pfam" id="PF08263">
    <property type="entry name" value="LRRNT_2"/>
    <property type="match status" value="1"/>
</dbReference>
<keyword evidence="3" id="KW-0677">Repeat</keyword>
<dbReference type="InterPro" id="IPR032675">
    <property type="entry name" value="LRR_dom_sf"/>
</dbReference>
<keyword evidence="1" id="KW-0433">Leucine-rich repeat</keyword>
<dbReference type="InterPro" id="IPR053211">
    <property type="entry name" value="DNA_repair-toleration"/>
</dbReference>
<dbReference type="OrthoDB" id="1706439at2759"/>
<dbReference type="Gene3D" id="3.80.10.10">
    <property type="entry name" value="Ribonuclease Inhibitor"/>
    <property type="match status" value="1"/>
</dbReference>
<accession>A0A2P5DJD7</accession>
<dbReference type="PANTHER" id="PTHR48060:SF24">
    <property type="entry name" value="NON-SPECIFIC SERINE_THREONINE PROTEIN KINASE"/>
    <property type="match status" value="1"/>
</dbReference>
<sequence>DPDVLLNLKNPMTGSRGLGLDNWQPSSSFSPSAHCSFYGVTCDGESRVTALKVTNVPLFGYLPPEIVLLNKLVNLTIACDNLTGKLPAEMANLTSLKLLNISHNVFNGRFREIVRRSTLQKR</sequence>
<feature type="non-terminal residue" evidence="5">
    <location>
        <position position="1"/>
    </location>
</feature>
<name>A0A2P5DJD7_PARAD</name>
<evidence type="ECO:0000313" key="6">
    <source>
        <dbReference type="Proteomes" id="UP000237105"/>
    </source>
</evidence>
<protein>
    <submittedName>
        <fullName evidence="5">LRR domain containing protein</fullName>
    </submittedName>
</protein>
<evidence type="ECO:0000256" key="2">
    <source>
        <dbReference type="ARBA" id="ARBA00022729"/>
    </source>
</evidence>
<evidence type="ECO:0000313" key="5">
    <source>
        <dbReference type="EMBL" id="PON73398.1"/>
    </source>
</evidence>
<dbReference type="EMBL" id="JXTB01000034">
    <property type="protein sequence ID" value="PON73398.1"/>
    <property type="molecule type" value="Genomic_DNA"/>
</dbReference>
<keyword evidence="2" id="KW-0732">Signal</keyword>
<gene>
    <name evidence="5" type="ORF">PanWU01x14_059020</name>
</gene>
<dbReference type="STRING" id="3476.A0A2P5DJD7"/>
<dbReference type="SUPFAM" id="SSF52058">
    <property type="entry name" value="L domain-like"/>
    <property type="match status" value="1"/>
</dbReference>
<organism evidence="5 6">
    <name type="scientific">Parasponia andersonii</name>
    <name type="common">Sponia andersonii</name>
    <dbReference type="NCBI Taxonomy" id="3476"/>
    <lineage>
        <taxon>Eukaryota</taxon>
        <taxon>Viridiplantae</taxon>
        <taxon>Streptophyta</taxon>
        <taxon>Embryophyta</taxon>
        <taxon>Tracheophyta</taxon>
        <taxon>Spermatophyta</taxon>
        <taxon>Magnoliopsida</taxon>
        <taxon>eudicotyledons</taxon>
        <taxon>Gunneridae</taxon>
        <taxon>Pentapetalae</taxon>
        <taxon>rosids</taxon>
        <taxon>fabids</taxon>
        <taxon>Rosales</taxon>
        <taxon>Cannabaceae</taxon>
        <taxon>Parasponia</taxon>
    </lineage>
</organism>
<reference evidence="6" key="1">
    <citation type="submission" date="2016-06" db="EMBL/GenBank/DDBJ databases">
        <title>Parallel loss of symbiosis genes in relatives of nitrogen-fixing non-legume Parasponia.</title>
        <authorList>
            <person name="Van Velzen R."/>
            <person name="Holmer R."/>
            <person name="Bu F."/>
            <person name="Rutten L."/>
            <person name="Van Zeijl A."/>
            <person name="Liu W."/>
            <person name="Santuari L."/>
            <person name="Cao Q."/>
            <person name="Sharma T."/>
            <person name="Shen D."/>
            <person name="Roswanjaya Y."/>
            <person name="Wardhani T."/>
            <person name="Kalhor M.S."/>
            <person name="Jansen J."/>
            <person name="Van den Hoogen J."/>
            <person name="Gungor B."/>
            <person name="Hartog M."/>
            <person name="Hontelez J."/>
            <person name="Verver J."/>
            <person name="Yang W.-C."/>
            <person name="Schijlen E."/>
            <person name="Repin R."/>
            <person name="Schilthuizen M."/>
            <person name="Schranz E."/>
            <person name="Heidstra R."/>
            <person name="Miyata K."/>
            <person name="Fedorova E."/>
            <person name="Kohlen W."/>
            <person name="Bisseling T."/>
            <person name="Smit S."/>
            <person name="Geurts R."/>
        </authorList>
    </citation>
    <scope>NUCLEOTIDE SEQUENCE [LARGE SCALE GENOMIC DNA]</scope>
    <source>
        <strain evidence="6">cv. WU1-14</strain>
    </source>
</reference>
<proteinExistence type="predicted"/>
<dbReference type="PANTHER" id="PTHR48060">
    <property type="entry name" value="DNA DAMAGE-REPAIR/TOLERATION PROTEIN DRT100"/>
    <property type="match status" value="1"/>
</dbReference>
<dbReference type="Proteomes" id="UP000237105">
    <property type="component" value="Unassembled WGS sequence"/>
</dbReference>
<dbReference type="AlphaFoldDB" id="A0A2P5DJD7"/>